<evidence type="ECO:0000259" key="5">
    <source>
        <dbReference type="Pfam" id="PF18321"/>
    </source>
</evidence>
<feature type="domain" description="3-hydroxyacyl-CoA dehydrogenase NAD binding" evidence="4">
    <location>
        <begin position="10"/>
        <end position="186"/>
    </location>
</feature>
<evidence type="ECO:0000313" key="6">
    <source>
        <dbReference type="EMBL" id="MCI2282386.1"/>
    </source>
</evidence>
<evidence type="ECO:0000259" key="4">
    <source>
        <dbReference type="Pfam" id="PF02737"/>
    </source>
</evidence>
<evidence type="ECO:0000259" key="3">
    <source>
        <dbReference type="Pfam" id="PF00725"/>
    </source>
</evidence>
<dbReference type="RefSeq" id="WP_242283056.1">
    <property type="nucleotide sequence ID" value="NZ_JAKKSL010000001.1"/>
</dbReference>
<dbReference type="PANTHER" id="PTHR48075">
    <property type="entry name" value="3-HYDROXYACYL-COA DEHYDROGENASE FAMILY PROTEIN"/>
    <property type="match status" value="1"/>
</dbReference>
<name>A0ABS9WYT9_9GAMM</name>
<reference evidence="6" key="1">
    <citation type="submission" date="2022-01" db="EMBL/GenBank/DDBJ databases">
        <title>Colwellia maritima, isolated from seawater.</title>
        <authorList>
            <person name="Kristyanto S."/>
            <person name="Jung J."/>
            <person name="Jeon C.O."/>
        </authorList>
    </citation>
    <scope>NUCLEOTIDE SEQUENCE</scope>
    <source>
        <strain evidence="6">MSW7</strain>
    </source>
</reference>
<feature type="domain" description="3-hydroxybutyryl-CoA dehydrogenase reduced Rossmann-fold" evidence="5">
    <location>
        <begin position="354"/>
        <end position="423"/>
    </location>
</feature>
<dbReference type="InterPro" id="IPR036291">
    <property type="entry name" value="NAD(P)-bd_dom_sf"/>
</dbReference>
<dbReference type="Gene3D" id="3.40.50.720">
    <property type="entry name" value="NAD(P)-binding Rossmann-like Domain"/>
    <property type="match status" value="1"/>
</dbReference>
<organism evidence="6 7">
    <name type="scientific">Colwellia maritima</name>
    <dbReference type="NCBI Taxonomy" id="2912588"/>
    <lineage>
        <taxon>Bacteria</taxon>
        <taxon>Pseudomonadati</taxon>
        <taxon>Pseudomonadota</taxon>
        <taxon>Gammaproteobacteria</taxon>
        <taxon>Alteromonadales</taxon>
        <taxon>Colwelliaceae</taxon>
        <taxon>Colwellia</taxon>
    </lineage>
</organism>
<evidence type="ECO:0000256" key="1">
    <source>
        <dbReference type="ARBA" id="ARBA00009463"/>
    </source>
</evidence>
<dbReference type="InterPro" id="IPR006176">
    <property type="entry name" value="3-OHacyl-CoA_DH_NAD-bd"/>
</dbReference>
<evidence type="ECO:0000313" key="7">
    <source>
        <dbReference type="Proteomes" id="UP001139646"/>
    </source>
</evidence>
<feature type="domain" description="3-hydroxyacyl-CoA dehydrogenase C-terminal" evidence="3">
    <location>
        <begin position="189"/>
        <end position="286"/>
    </location>
</feature>
<dbReference type="InterPro" id="IPR006180">
    <property type="entry name" value="3-OHacyl-CoA_DH_CS"/>
</dbReference>
<dbReference type="EMBL" id="JAKKSL010000001">
    <property type="protein sequence ID" value="MCI2282386.1"/>
    <property type="molecule type" value="Genomic_DNA"/>
</dbReference>
<dbReference type="Pfam" id="PF02737">
    <property type="entry name" value="3HCDH_N"/>
    <property type="match status" value="1"/>
</dbReference>
<dbReference type="Gene3D" id="1.10.1040.10">
    <property type="entry name" value="N-(1-d-carboxylethyl)-l-norvaline Dehydrogenase, domain 2"/>
    <property type="match status" value="1"/>
</dbReference>
<dbReference type="Pfam" id="PF18321">
    <property type="entry name" value="3HCDH_RFF"/>
    <property type="match status" value="1"/>
</dbReference>
<dbReference type="InterPro" id="IPR008927">
    <property type="entry name" value="6-PGluconate_DH-like_C_sf"/>
</dbReference>
<dbReference type="SUPFAM" id="SSF51735">
    <property type="entry name" value="NAD(P)-binding Rossmann-fold domains"/>
    <property type="match status" value="1"/>
</dbReference>
<dbReference type="Proteomes" id="UP001139646">
    <property type="component" value="Unassembled WGS sequence"/>
</dbReference>
<dbReference type="InterPro" id="IPR041040">
    <property type="entry name" value="3HCDH_RFF"/>
</dbReference>
<comment type="similarity">
    <text evidence="1">Belongs to the 3-hydroxyacyl-CoA dehydrogenase family.</text>
</comment>
<proteinExistence type="inferred from homology"/>
<dbReference type="SUPFAM" id="SSF48179">
    <property type="entry name" value="6-phosphogluconate dehydrogenase C-terminal domain-like"/>
    <property type="match status" value="2"/>
</dbReference>
<protein>
    <submittedName>
        <fullName evidence="6">3-hydroxyacyl-CoA dehydrogenase</fullName>
    </submittedName>
</protein>
<dbReference type="InterPro" id="IPR013328">
    <property type="entry name" value="6PGD_dom2"/>
</dbReference>
<evidence type="ECO:0000256" key="2">
    <source>
        <dbReference type="ARBA" id="ARBA00023002"/>
    </source>
</evidence>
<comment type="caution">
    <text evidence="6">The sequence shown here is derived from an EMBL/GenBank/DDBJ whole genome shotgun (WGS) entry which is preliminary data.</text>
</comment>
<feature type="domain" description="3-hydroxyacyl-CoA dehydrogenase C-terminal" evidence="3">
    <location>
        <begin position="424"/>
        <end position="510"/>
    </location>
</feature>
<dbReference type="PANTHER" id="PTHR48075:SF5">
    <property type="entry name" value="3-HYDROXYBUTYRYL-COA DEHYDROGENASE"/>
    <property type="match status" value="1"/>
</dbReference>
<dbReference type="InterPro" id="IPR006108">
    <property type="entry name" value="3HC_DH_C"/>
</dbReference>
<accession>A0ABS9WYT9</accession>
<dbReference type="NCBIfam" id="NF006124">
    <property type="entry name" value="PRK08268.1"/>
    <property type="match status" value="1"/>
</dbReference>
<dbReference type="Gene3D" id="1.10.1040.50">
    <property type="match status" value="1"/>
</dbReference>
<dbReference type="PROSITE" id="PS00067">
    <property type="entry name" value="3HCDH"/>
    <property type="match status" value="1"/>
</dbReference>
<sequence length="519" mass="56752">MNKFTTDSVIAIIGGTMGAGIAQVAAKANHQVLLFDVAKGAAEKGIDNIRKGLGKLVLRSRMTQLELDALVSRIVPISDIKQLSSADLVIEAIVEKLEVKQMLFRQLEDICHENAILASNTSSISITAIGAKLLRPQNLIGMHFFNPAPIMKLVEVISGLDTDKQVADNIFELAINWGKLAVHAKSTPGFIANRVARPFYAESLRVLQEGATDIATIDALFRECGGFKMGPFELMDLIGHDVNYAVTCSVFEAFYQDQRFLPSLLQKELLDAGHLGRKSGRGFYQYPQNTQTENSKQQPDLALDTQLITIEGDLGIAETLLPLFENNGLKINRVPAADHQQTSEGRIIIGDAILMLTNGQFTTQRATDLKCPNLVHVDLSLDYQKAKVIALSPCSTLSLQALNCVIALFQTIEKTVVVIDDVPGMVLMRTVCMLANEGFDAVNQQVCNEDAVDIAMKAGLNYPCGPIKWANNLGLSFTLKVLNNLAITYGEDRFRASPLLQRKVAQQQLDVIKKSITTG</sequence>
<dbReference type="Pfam" id="PF00725">
    <property type="entry name" value="3HCDH"/>
    <property type="match status" value="2"/>
</dbReference>
<gene>
    <name evidence="6" type="ORF">L3081_01975</name>
</gene>
<keyword evidence="7" id="KW-1185">Reference proteome</keyword>
<keyword evidence="2" id="KW-0560">Oxidoreductase</keyword>